<dbReference type="PANTHER" id="PTHR42806">
    <property type="entry name" value="GLYCINE CLEAVAGE SYSTEM P-PROTEIN"/>
    <property type="match status" value="1"/>
</dbReference>
<keyword evidence="4" id="KW-1185">Reference proteome</keyword>
<dbReference type="EC" id="1.4.4.2" evidence="3"/>
<dbReference type="InterPro" id="IPR049315">
    <property type="entry name" value="GDC-P_N"/>
</dbReference>
<protein>
    <submittedName>
        <fullName evidence="3">Glycine dehydrogenase</fullName>
        <ecNumber evidence="3">1.4.4.2</ecNumber>
    </submittedName>
</protein>
<reference evidence="3 4" key="1">
    <citation type="submission" date="2018-06" db="EMBL/GenBank/DDBJ databases">
        <title>Comparative genomics of Brasilonema spp. strains.</title>
        <authorList>
            <person name="Alvarenga D.O."/>
            <person name="Fiore M.F."/>
            <person name="Varani A.M."/>
        </authorList>
    </citation>
    <scope>NUCLEOTIDE SEQUENCE [LARGE SCALE GENOMIC DNA]</scope>
    <source>
        <strain evidence="3 4">UFV-OR1</strain>
    </source>
</reference>
<dbReference type="EMBL" id="QMEC01000257">
    <property type="protein sequence ID" value="NMF67304.1"/>
    <property type="molecule type" value="Genomic_DNA"/>
</dbReference>
<proteinExistence type="predicted"/>
<dbReference type="Proteomes" id="UP000762253">
    <property type="component" value="Unassembled WGS sequence"/>
</dbReference>
<comment type="caution">
    <text evidence="3">The sequence shown here is derived from an EMBL/GenBank/DDBJ whole genome shotgun (WGS) entry which is preliminary data.</text>
</comment>
<dbReference type="Pfam" id="PF02347">
    <property type="entry name" value="GDC-P"/>
    <property type="match status" value="1"/>
</dbReference>
<dbReference type="Gene3D" id="3.40.640.10">
    <property type="entry name" value="Type I PLP-dependent aspartate aminotransferase-like (Major domain)"/>
    <property type="match status" value="1"/>
</dbReference>
<dbReference type="PANTHER" id="PTHR42806:SF1">
    <property type="entry name" value="GLYCINE DEHYDROGENASE (DECARBOXYLATING)"/>
    <property type="match status" value="1"/>
</dbReference>
<feature type="non-terminal residue" evidence="3">
    <location>
        <position position="217"/>
    </location>
</feature>
<sequence>MRRLAADTTGASARTCFLGGGAYDHFIPSVVDEITGRGEFYTAYTPYQAEASQGSLQAFFEYQSLICELTGMDVSNASLYEGGSAISEAVTMAMRSTDRRGNVVMCGGVHPEAVQVVQTHVLHFGTEVRVAPVANGVTDAAALAKLVDDQTAAIVVQDPNVLGALEDVAAVSELAHQHGALCIVSFDPISLGVLKRPADRGADIAVAEGQSLGIPLQ</sequence>
<dbReference type="InterPro" id="IPR015421">
    <property type="entry name" value="PyrdxlP-dep_Trfase_major"/>
</dbReference>
<accession>A0ABX1MKF5</accession>
<keyword evidence="1 3" id="KW-0560">Oxidoreductase</keyword>
<feature type="domain" description="Glycine cleavage system P-protein N-terminal" evidence="2">
    <location>
        <begin position="14"/>
        <end position="216"/>
    </location>
</feature>
<evidence type="ECO:0000313" key="4">
    <source>
        <dbReference type="Proteomes" id="UP000762253"/>
    </source>
</evidence>
<dbReference type="SUPFAM" id="SSF53383">
    <property type="entry name" value="PLP-dependent transferases"/>
    <property type="match status" value="1"/>
</dbReference>
<evidence type="ECO:0000259" key="2">
    <source>
        <dbReference type="Pfam" id="PF02347"/>
    </source>
</evidence>
<dbReference type="InterPro" id="IPR023010">
    <property type="entry name" value="GcvPA"/>
</dbReference>
<dbReference type="RefSeq" id="WP_169268845.1">
    <property type="nucleotide sequence ID" value="NZ_QMEC01000257.1"/>
</dbReference>
<evidence type="ECO:0000256" key="1">
    <source>
        <dbReference type="ARBA" id="ARBA00023002"/>
    </source>
</evidence>
<evidence type="ECO:0000313" key="3">
    <source>
        <dbReference type="EMBL" id="NMF67304.1"/>
    </source>
</evidence>
<dbReference type="GO" id="GO:0004375">
    <property type="term" value="F:glycine dehydrogenase (decarboxylating) activity"/>
    <property type="evidence" value="ECO:0007669"/>
    <property type="project" value="UniProtKB-EC"/>
</dbReference>
<gene>
    <name evidence="3" type="ORF">DP115_33060</name>
</gene>
<dbReference type="InterPro" id="IPR015424">
    <property type="entry name" value="PyrdxlP-dep_Trfase"/>
</dbReference>
<name>A0ABX1MKF5_9CYAN</name>
<organism evidence="3 4">
    <name type="scientific">Brasilonema octagenarum UFV-OR1</name>
    <dbReference type="NCBI Taxonomy" id="417115"/>
    <lineage>
        <taxon>Bacteria</taxon>
        <taxon>Bacillati</taxon>
        <taxon>Cyanobacteriota</taxon>
        <taxon>Cyanophyceae</taxon>
        <taxon>Nostocales</taxon>
        <taxon>Scytonemataceae</taxon>
        <taxon>Brasilonema</taxon>
        <taxon>Octagenarum group</taxon>
    </lineage>
</organism>